<dbReference type="Proteomes" id="UP000828390">
    <property type="component" value="Unassembled WGS sequence"/>
</dbReference>
<organism evidence="2 3">
    <name type="scientific">Dreissena polymorpha</name>
    <name type="common">Zebra mussel</name>
    <name type="synonym">Mytilus polymorpha</name>
    <dbReference type="NCBI Taxonomy" id="45954"/>
    <lineage>
        <taxon>Eukaryota</taxon>
        <taxon>Metazoa</taxon>
        <taxon>Spiralia</taxon>
        <taxon>Lophotrochozoa</taxon>
        <taxon>Mollusca</taxon>
        <taxon>Bivalvia</taxon>
        <taxon>Autobranchia</taxon>
        <taxon>Heteroconchia</taxon>
        <taxon>Euheterodonta</taxon>
        <taxon>Imparidentia</taxon>
        <taxon>Neoheterodontei</taxon>
        <taxon>Myida</taxon>
        <taxon>Dreissenoidea</taxon>
        <taxon>Dreissenidae</taxon>
        <taxon>Dreissena</taxon>
    </lineage>
</organism>
<sequence>MRHTPAEQLMANMWLSDAQIILDHCFTITKASFRWFFWLWWTPIISLCGQILVDTGPCLTLRYTTSPN</sequence>
<gene>
    <name evidence="2" type="ORF">DPMN_170936</name>
</gene>
<feature type="transmembrane region" description="Helical" evidence="1">
    <location>
        <begin position="35"/>
        <end position="53"/>
    </location>
</feature>
<evidence type="ECO:0000313" key="2">
    <source>
        <dbReference type="EMBL" id="KAH3769662.1"/>
    </source>
</evidence>
<accession>A0A9D4DX40</accession>
<name>A0A9D4DX40_DREPO</name>
<evidence type="ECO:0000313" key="3">
    <source>
        <dbReference type="Proteomes" id="UP000828390"/>
    </source>
</evidence>
<reference evidence="2" key="2">
    <citation type="submission" date="2020-11" db="EMBL/GenBank/DDBJ databases">
        <authorList>
            <person name="McCartney M.A."/>
            <person name="Auch B."/>
            <person name="Kono T."/>
            <person name="Mallez S."/>
            <person name="Becker A."/>
            <person name="Gohl D.M."/>
            <person name="Silverstein K.A.T."/>
            <person name="Koren S."/>
            <person name="Bechman K.B."/>
            <person name="Herman A."/>
            <person name="Abrahante J.E."/>
            <person name="Garbe J."/>
        </authorList>
    </citation>
    <scope>NUCLEOTIDE SEQUENCE</scope>
    <source>
        <strain evidence="2">Duluth1</strain>
        <tissue evidence="2">Whole animal</tissue>
    </source>
</reference>
<keyword evidence="1" id="KW-0812">Transmembrane</keyword>
<keyword evidence="1" id="KW-0472">Membrane</keyword>
<reference evidence="2" key="1">
    <citation type="journal article" date="2019" name="bioRxiv">
        <title>The Genome of the Zebra Mussel, Dreissena polymorpha: A Resource for Invasive Species Research.</title>
        <authorList>
            <person name="McCartney M.A."/>
            <person name="Auch B."/>
            <person name="Kono T."/>
            <person name="Mallez S."/>
            <person name="Zhang Y."/>
            <person name="Obille A."/>
            <person name="Becker A."/>
            <person name="Abrahante J.E."/>
            <person name="Garbe J."/>
            <person name="Badalamenti J.P."/>
            <person name="Herman A."/>
            <person name="Mangelson H."/>
            <person name="Liachko I."/>
            <person name="Sullivan S."/>
            <person name="Sone E.D."/>
            <person name="Koren S."/>
            <person name="Silverstein K.A.T."/>
            <person name="Beckman K.B."/>
            <person name="Gohl D.M."/>
        </authorList>
    </citation>
    <scope>NUCLEOTIDE SEQUENCE</scope>
    <source>
        <strain evidence="2">Duluth1</strain>
        <tissue evidence="2">Whole animal</tissue>
    </source>
</reference>
<protein>
    <submittedName>
        <fullName evidence="2">Uncharacterized protein</fullName>
    </submittedName>
</protein>
<keyword evidence="3" id="KW-1185">Reference proteome</keyword>
<proteinExistence type="predicted"/>
<keyword evidence="1" id="KW-1133">Transmembrane helix</keyword>
<dbReference type="AlphaFoldDB" id="A0A9D4DX40"/>
<evidence type="ECO:0000256" key="1">
    <source>
        <dbReference type="SAM" id="Phobius"/>
    </source>
</evidence>
<comment type="caution">
    <text evidence="2">The sequence shown here is derived from an EMBL/GenBank/DDBJ whole genome shotgun (WGS) entry which is preliminary data.</text>
</comment>
<dbReference type="EMBL" id="JAIWYP010000009">
    <property type="protein sequence ID" value="KAH3769662.1"/>
    <property type="molecule type" value="Genomic_DNA"/>
</dbReference>